<evidence type="ECO:0000313" key="2">
    <source>
        <dbReference type="EMBL" id="KCW88036.1"/>
    </source>
</evidence>
<evidence type="ECO:0008006" key="3">
    <source>
        <dbReference type="Google" id="ProtNLM"/>
    </source>
</evidence>
<accession>A0A059DCC6</accession>
<dbReference type="InParanoid" id="A0A059DCC6"/>
<feature type="chain" id="PRO_5012542629" description="Secreted protein" evidence="1">
    <location>
        <begin position="16"/>
        <end position="80"/>
    </location>
</feature>
<evidence type="ECO:0000256" key="1">
    <source>
        <dbReference type="SAM" id="SignalP"/>
    </source>
</evidence>
<keyword evidence="1" id="KW-0732">Signal</keyword>
<name>A0A059DCC6_EUCGR</name>
<reference evidence="2" key="1">
    <citation type="submission" date="2013-07" db="EMBL/GenBank/DDBJ databases">
        <title>The genome of Eucalyptus grandis.</title>
        <authorList>
            <person name="Schmutz J."/>
            <person name="Hayes R."/>
            <person name="Myburg A."/>
            <person name="Tuskan G."/>
            <person name="Grattapaglia D."/>
            <person name="Rokhsar D.S."/>
        </authorList>
    </citation>
    <scope>NUCLEOTIDE SEQUENCE</scope>
    <source>
        <tissue evidence="2">Leaf extractions</tissue>
    </source>
</reference>
<gene>
    <name evidence="2" type="ORF">EUGRSUZ_A00447</name>
</gene>
<organism evidence="2">
    <name type="scientific">Eucalyptus grandis</name>
    <name type="common">Flooded gum</name>
    <dbReference type="NCBI Taxonomy" id="71139"/>
    <lineage>
        <taxon>Eukaryota</taxon>
        <taxon>Viridiplantae</taxon>
        <taxon>Streptophyta</taxon>
        <taxon>Embryophyta</taxon>
        <taxon>Tracheophyta</taxon>
        <taxon>Spermatophyta</taxon>
        <taxon>Magnoliopsida</taxon>
        <taxon>eudicotyledons</taxon>
        <taxon>Gunneridae</taxon>
        <taxon>Pentapetalae</taxon>
        <taxon>rosids</taxon>
        <taxon>malvids</taxon>
        <taxon>Myrtales</taxon>
        <taxon>Myrtaceae</taxon>
        <taxon>Myrtoideae</taxon>
        <taxon>Eucalypteae</taxon>
        <taxon>Eucalyptus</taxon>
    </lineage>
</organism>
<feature type="signal peptide" evidence="1">
    <location>
        <begin position="1"/>
        <end position="15"/>
    </location>
</feature>
<proteinExistence type="predicted"/>
<protein>
    <recommendedName>
        <fullName evidence="3">Secreted protein</fullName>
    </recommendedName>
</protein>
<dbReference type="AlphaFoldDB" id="A0A059DCC6"/>
<sequence>MICIIELGIFHCVIAFRTSIGWFRGESNLFNWSRVRLPPRIGHLATRGFLRNDIRRLYRLSEASTTTISLRKLSIPAVCR</sequence>
<dbReference type="EMBL" id="KK198753">
    <property type="protein sequence ID" value="KCW88036.1"/>
    <property type="molecule type" value="Genomic_DNA"/>
</dbReference>
<dbReference type="Gramene" id="KCW88036">
    <property type="protein sequence ID" value="KCW88036"/>
    <property type="gene ID" value="EUGRSUZ_A00447"/>
</dbReference>